<accession>A0A0D5NFT9</accession>
<dbReference type="AlphaFoldDB" id="A0A0D5NFT9"/>
<proteinExistence type="predicted"/>
<dbReference type="Proteomes" id="UP000032633">
    <property type="component" value="Chromosome"/>
</dbReference>
<protein>
    <recommendedName>
        <fullName evidence="4">DUF4023 domain-containing protein</fullName>
    </recommendedName>
</protein>
<reference evidence="2 3" key="1">
    <citation type="journal article" date="2015" name="J. Biotechnol.">
        <title>Complete genome sequence of Paenibacillus beijingensis 7188(T) (=DSM 24997(T)), a novel rhizobacterium from jujube garden soil.</title>
        <authorList>
            <person name="Kwak Y."/>
            <person name="Shin J.H."/>
        </authorList>
    </citation>
    <scope>NUCLEOTIDE SEQUENCE [LARGE SCALE GENOMIC DNA]</scope>
    <source>
        <strain evidence="2 3">DSM 24997</strain>
    </source>
</reference>
<reference evidence="3" key="2">
    <citation type="submission" date="2015-03" db="EMBL/GenBank/DDBJ databases">
        <title>Genome sequence of Paenibacillus beijingensis strain DSM 24997T.</title>
        <authorList>
            <person name="Kwak Y."/>
            <person name="Shin J.-H."/>
        </authorList>
    </citation>
    <scope>NUCLEOTIDE SEQUENCE [LARGE SCALE GENOMIC DNA]</scope>
    <source>
        <strain evidence="3">DSM 24997</strain>
    </source>
</reference>
<dbReference type="Pfam" id="PF13215">
    <property type="entry name" value="DUF4023"/>
    <property type="match status" value="1"/>
</dbReference>
<feature type="compositionally biased region" description="Basic and acidic residues" evidence="1">
    <location>
        <begin position="16"/>
        <end position="50"/>
    </location>
</feature>
<evidence type="ECO:0000313" key="3">
    <source>
        <dbReference type="Proteomes" id="UP000032633"/>
    </source>
</evidence>
<dbReference type="PATRIC" id="fig|1126833.4.peg.1341"/>
<dbReference type="InterPro" id="IPR025097">
    <property type="entry name" value="DUF4023"/>
</dbReference>
<evidence type="ECO:0000256" key="1">
    <source>
        <dbReference type="SAM" id="MobiDB-lite"/>
    </source>
</evidence>
<dbReference type="EMBL" id="CP011058">
    <property type="protein sequence ID" value="AJY74239.1"/>
    <property type="molecule type" value="Genomic_DNA"/>
</dbReference>
<sequence>MVTDAGNACIGGEMVKVTDRSNMKEGKSLENTHDFVEKLQDTQKKAEQNKKHQGQGNPGQQLPNKQHSTNK</sequence>
<evidence type="ECO:0000313" key="2">
    <source>
        <dbReference type="EMBL" id="AJY74239.1"/>
    </source>
</evidence>
<gene>
    <name evidence="2" type="ORF">VN24_06170</name>
</gene>
<feature type="region of interest" description="Disordered" evidence="1">
    <location>
        <begin position="1"/>
        <end position="71"/>
    </location>
</feature>
<name>A0A0D5NFT9_9BACL</name>
<dbReference type="KEGG" id="pbj:VN24_06170"/>
<evidence type="ECO:0008006" key="4">
    <source>
        <dbReference type="Google" id="ProtNLM"/>
    </source>
</evidence>
<organism evidence="2 3">
    <name type="scientific">Paenibacillus beijingensis</name>
    <dbReference type="NCBI Taxonomy" id="1126833"/>
    <lineage>
        <taxon>Bacteria</taxon>
        <taxon>Bacillati</taxon>
        <taxon>Bacillota</taxon>
        <taxon>Bacilli</taxon>
        <taxon>Bacillales</taxon>
        <taxon>Paenibacillaceae</taxon>
        <taxon>Paenibacillus</taxon>
    </lineage>
</organism>
<dbReference type="HOGENOM" id="CLU_2736190_0_0_9"/>
<feature type="compositionally biased region" description="Low complexity" evidence="1">
    <location>
        <begin position="54"/>
        <end position="71"/>
    </location>
</feature>
<keyword evidence="3" id="KW-1185">Reference proteome</keyword>